<keyword evidence="7 11" id="KW-0456">Lyase</keyword>
<dbReference type="GeneID" id="5413929"/>
<dbReference type="Pfam" id="PF00113">
    <property type="entry name" value="Enolase_C"/>
    <property type="match status" value="1"/>
</dbReference>
<dbReference type="SUPFAM" id="SSF54826">
    <property type="entry name" value="Enolase N-terminal domain-like"/>
    <property type="match status" value="1"/>
</dbReference>
<feature type="domain" description="Enolase N-terminal" evidence="10">
    <location>
        <begin position="154"/>
        <end position="283"/>
    </location>
</feature>
<keyword evidence="6" id="KW-0324">Glycolysis</keyword>
<gene>
    <name evidence="11" type="primary">ENOL</name>
    <name evidence="11" type="ORF">LBRM_14_1320</name>
</gene>
<evidence type="ECO:0000256" key="5">
    <source>
        <dbReference type="ARBA" id="ARBA00022842"/>
    </source>
</evidence>
<feature type="chain" id="PRO_5002669000" description="phosphopyruvate hydratase" evidence="8">
    <location>
        <begin position="28"/>
        <end position="499"/>
    </location>
</feature>
<dbReference type="PROSITE" id="PS51257">
    <property type="entry name" value="PROKAR_LIPOPROTEIN"/>
    <property type="match status" value="1"/>
</dbReference>
<dbReference type="GO" id="GO:0004634">
    <property type="term" value="F:phosphopyruvate hydratase activity"/>
    <property type="evidence" value="ECO:0007669"/>
    <property type="project" value="UniProtKB-EC"/>
</dbReference>
<feature type="non-terminal residue" evidence="11">
    <location>
        <position position="499"/>
    </location>
</feature>
<dbReference type="STRING" id="5660.A4H7T5"/>
<evidence type="ECO:0000256" key="4">
    <source>
        <dbReference type="ARBA" id="ARBA00012058"/>
    </source>
</evidence>
<dbReference type="CDD" id="cd03313">
    <property type="entry name" value="enolase"/>
    <property type="match status" value="1"/>
</dbReference>
<comment type="cofactor">
    <cofactor evidence="1">
        <name>Mg(2+)</name>
        <dbReference type="ChEBI" id="CHEBI:18420"/>
    </cofactor>
</comment>
<dbReference type="RefSeq" id="XP_001563418.1">
    <property type="nucleotide sequence ID" value="XM_001563368.1"/>
</dbReference>
<name>A4H7T5_LEIBR</name>
<evidence type="ECO:0000256" key="3">
    <source>
        <dbReference type="ARBA" id="ARBA00009604"/>
    </source>
</evidence>
<dbReference type="FunCoup" id="A4H7T5">
    <property type="interactions" value="287"/>
</dbReference>
<evidence type="ECO:0000256" key="7">
    <source>
        <dbReference type="ARBA" id="ARBA00023239"/>
    </source>
</evidence>
<evidence type="ECO:0000313" key="11">
    <source>
        <dbReference type="EMBL" id="CAM37602.1"/>
    </source>
</evidence>
<dbReference type="VEuPathDB" id="TriTrypDB:LbrM.14.1320"/>
<dbReference type="SUPFAM" id="SSF51604">
    <property type="entry name" value="Enolase C-terminal domain-like"/>
    <property type="match status" value="1"/>
</dbReference>
<dbReference type="InParanoid" id="A4H7T5"/>
<dbReference type="PANTHER" id="PTHR11902">
    <property type="entry name" value="ENOLASE"/>
    <property type="match status" value="1"/>
</dbReference>
<dbReference type="Gene3D" id="3.20.20.120">
    <property type="entry name" value="Enolase-like C-terminal domain"/>
    <property type="match status" value="1"/>
</dbReference>
<dbReference type="PRINTS" id="PR00148">
    <property type="entry name" value="ENOLASE"/>
</dbReference>
<dbReference type="OMA" id="WGCLVSH"/>
<feature type="domain" description="Enolase C-terminal TIM barrel" evidence="9">
    <location>
        <begin position="291"/>
        <end position="495"/>
    </location>
</feature>
<dbReference type="InterPro" id="IPR036849">
    <property type="entry name" value="Enolase-like_C_sf"/>
</dbReference>
<protein>
    <recommendedName>
        <fullName evidence="4">phosphopyruvate hydratase</fullName>
        <ecNumber evidence="4">4.2.1.11</ecNumber>
    </recommendedName>
</protein>
<feature type="signal peptide" evidence="8">
    <location>
        <begin position="1"/>
        <end position="27"/>
    </location>
</feature>
<dbReference type="Proteomes" id="UP000007258">
    <property type="component" value="Chromosome 14"/>
</dbReference>
<evidence type="ECO:0000259" key="10">
    <source>
        <dbReference type="SMART" id="SM01193"/>
    </source>
</evidence>
<keyword evidence="12" id="KW-1185">Reference proteome</keyword>
<keyword evidence="8" id="KW-0732">Signal</keyword>
<evidence type="ECO:0000256" key="6">
    <source>
        <dbReference type="ARBA" id="ARBA00023152"/>
    </source>
</evidence>
<evidence type="ECO:0000256" key="8">
    <source>
        <dbReference type="SAM" id="SignalP"/>
    </source>
</evidence>
<dbReference type="GO" id="GO:0000287">
    <property type="term" value="F:magnesium ion binding"/>
    <property type="evidence" value="ECO:0007669"/>
    <property type="project" value="InterPro"/>
</dbReference>
<dbReference type="EC" id="4.2.1.11" evidence="4"/>
<evidence type="ECO:0000259" key="9">
    <source>
        <dbReference type="SMART" id="SM01192"/>
    </source>
</evidence>
<dbReference type="InterPro" id="IPR029017">
    <property type="entry name" value="Enolase-like_N"/>
</dbReference>
<evidence type="ECO:0000313" key="12">
    <source>
        <dbReference type="Proteomes" id="UP000007258"/>
    </source>
</evidence>
<accession>A4H7T5</accession>
<dbReference type="GO" id="GO:0000015">
    <property type="term" value="C:phosphopyruvate hydratase complex"/>
    <property type="evidence" value="ECO:0007669"/>
    <property type="project" value="InterPro"/>
</dbReference>
<reference evidence="11 12" key="2">
    <citation type="journal article" date="2011" name="Genome Res.">
        <title>Chromosome and gene copy number variation allow major structural change between species and strains of Leishmania.</title>
        <authorList>
            <person name="Rogers M.B."/>
            <person name="Hilley J.D."/>
            <person name="Dickens N.J."/>
            <person name="Wilkes J."/>
            <person name="Bates P.A."/>
            <person name="Depledge D.P."/>
            <person name="Harris D."/>
            <person name="Her Y."/>
            <person name="Herzyk P."/>
            <person name="Imamura H."/>
            <person name="Otto T.D."/>
            <person name="Sanders M."/>
            <person name="Seeger K."/>
            <person name="Dujardin J.C."/>
            <person name="Berriman M."/>
            <person name="Smith D.F."/>
            <person name="Hertz-Fowler C."/>
            <person name="Mottram J.C."/>
        </authorList>
    </citation>
    <scope>NUCLEOTIDE SEQUENCE [LARGE SCALE GENOMIC DNA]</scope>
    <source>
        <strain evidence="11 12">MHOM/BR/75/M2904</strain>
    </source>
</reference>
<dbReference type="FunFam" id="3.30.390.10:FF:000001">
    <property type="entry name" value="Enolase"/>
    <property type="match status" value="1"/>
</dbReference>
<proteinExistence type="inferred from homology"/>
<dbReference type="SMART" id="SM01192">
    <property type="entry name" value="Enolase_C"/>
    <property type="match status" value="1"/>
</dbReference>
<organism evidence="11 12">
    <name type="scientific">Leishmania braziliensis</name>
    <dbReference type="NCBI Taxonomy" id="5660"/>
    <lineage>
        <taxon>Eukaryota</taxon>
        <taxon>Discoba</taxon>
        <taxon>Euglenozoa</taxon>
        <taxon>Kinetoplastea</taxon>
        <taxon>Metakinetoplastina</taxon>
        <taxon>Trypanosomatida</taxon>
        <taxon>Trypanosomatidae</taxon>
        <taxon>Leishmaniinae</taxon>
        <taxon>Leishmania</taxon>
        <taxon>Leishmania braziliensis species complex</taxon>
    </lineage>
</organism>
<dbReference type="EMBL" id="FR798988">
    <property type="protein sequence ID" value="CAM37602.1"/>
    <property type="molecule type" value="Genomic_DNA"/>
</dbReference>
<dbReference type="SMART" id="SM01193">
    <property type="entry name" value="Enolase_N"/>
    <property type="match status" value="1"/>
</dbReference>
<dbReference type="GO" id="GO:0006096">
    <property type="term" value="P:glycolytic process"/>
    <property type="evidence" value="ECO:0007669"/>
    <property type="project" value="UniProtKB-UniPathway"/>
</dbReference>
<comment type="similarity">
    <text evidence="3">Belongs to the enolase family.</text>
</comment>
<dbReference type="KEGG" id="lbz:LBRM_14_1320"/>
<dbReference type="AlphaFoldDB" id="A4H7T5"/>
<evidence type="ECO:0000256" key="2">
    <source>
        <dbReference type="ARBA" id="ARBA00005031"/>
    </source>
</evidence>
<reference evidence="11 12" key="1">
    <citation type="journal article" date="2007" name="Nat. Genet.">
        <title>Comparative genomic analysis of three Leishmania species that cause diverse human disease.</title>
        <authorList>
            <person name="Peacock C.S."/>
            <person name="Seeger K."/>
            <person name="Harris D."/>
            <person name="Murphy L."/>
            <person name="Ruiz J.C."/>
            <person name="Quail M.A."/>
            <person name="Peters N."/>
            <person name="Adlem E."/>
            <person name="Tivey A."/>
            <person name="Aslett M."/>
            <person name="Kerhornou A."/>
            <person name="Ivens A."/>
            <person name="Fraser A."/>
            <person name="Rajandream M.A."/>
            <person name="Carver T."/>
            <person name="Norbertczak H."/>
            <person name="Chillingworth T."/>
            <person name="Hance Z."/>
            <person name="Jagels K."/>
            <person name="Moule S."/>
            <person name="Ormond D."/>
            <person name="Rutter S."/>
            <person name="Squares R."/>
            <person name="Whitehead S."/>
            <person name="Rabbinowitsch E."/>
            <person name="Arrowsmith C."/>
            <person name="White B."/>
            <person name="Thurston S."/>
            <person name="Bringaud F."/>
            <person name="Baldauf S.L."/>
            <person name="Faulconbridge A."/>
            <person name="Jeffares D."/>
            <person name="Depledge D.P."/>
            <person name="Oyola S.O."/>
            <person name="Hilley J.D."/>
            <person name="Brito L.O."/>
            <person name="Tosi L.R."/>
            <person name="Barrell B."/>
            <person name="Cruz A.K."/>
            <person name="Mottram J.C."/>
            <person name="Smith D.F."/>
            <person name="Berriman M."/>
        </authorList>
    </citation>
    <scope>NUCLEOTIDE SEQUENCE [LARGE SCALE GENOMIC DNA]</scope>
    <source>
        <strain evidence="11 12">MHOM/BR/75/M2904</strain>
    </source>
</reference>
<evidence type="ECO:0000256" key="1">
    <source>
        <dbReference type="ARBA" id="ARBA00001946"/>
    </source>
</evidence>
<dbReference type="Pfam" id="PF03952">
    <property type="entry name" value="Enolase_N"/>
    <property type="match status" value="1"/>
</dbReference>
<dbReference type="PANTHER" id="PTHR11902:SF1">
    <property type="entry name" value="ENOLASE"/>
    <property type="match status" value="1"/>
</dbReference>
<comment type="pathway">
    <text evidence="2">Carbohydrate degradation; glycolysis; pyruvate from D-glyceraldehyde 3-phosphate: step 4/5.</text>
</comment>
<dbReference type="SFLD" id="SFLDS00001">
    <property type="entry name" value="Enolase"/>
    <property type="match status" value="1"/>
</dbReference>
<dbReference type="InterPro" id="IPR000941">
    <property type="entry name" value="Enolase"/>
</dbReference>
<dbReference type="InterPro" id="IPR020811">
    <property type="entry name" value="Enolase_N"/>
</dbReference>
<sequence length="499" mass="53726">MLVPVVRRCLWACASVAAFSCLRAARCARSPPGDLYSPFCGDQIYSKWTAPHSSCGPMLVRAACGTARSEDSRRLCLAHRLLLSALRALPCCLSPASKLSSAIALPLSPTPPPPPPPAPHYTACSFLLSLAEHIFFATSFLNTNSFNPPFTMPIQKVYAREVLDSRGNPTVEVEVTTEVGVFRSAVPSGASTGVHEACELRDGDKTAYCGAGCTKAVRNVNEILAPALLGKEVSDQTGLDKLMCELDGTKNKSKLGANAILGCSMAISKAAAAAAGVPLYQYIARLAGTKQICLPVPCFNVINGGKHAGNALPFQEFMIAPTKAMSFREALRMGSEVYHALKLIIKKKYGQDAVNVGDEGGFAPPIKHIDEPLPILMEAIEKAGHKGKFAICMDCAASEAYDADKKMYNLTFKNPEPTYVSAKQLQETYERWVAEYPLVSIEDPFAEDNFDEFAAITKALTGKAQIVGDDLTVTNVDRVKMAIEKSACNSLLRRQPIGR</sequence>
<dbReference type="InterPro" id="IPR020810">
    <property type="entry name" value="Enolase_C"/>
</dbReference>
<dbReference type="Gene3D" id="3.30.390.10">
    <property type="entry name" value="Enolase-like, N-terminal domain"/>
    <property type="match status" value="1"/>
</dbReference>
<keyword evidence="5" id="KW-0460">Magnesium</keyword>
<dbReference type="UniPathway" id="UPA00109">
    <property type="reaction ID" value="UER00187"/>
</dbReference>